<evidence type="ECO:0000313" key="3">
    <source>
        <dbReference type="EMBL" id="RKP21440.1"/>
    </source>
</evidence>
<proteinExistence type="predicted"/>
<dbReference type="InterPro" id="IPR015966">
    <property type="entry name" value="tRNA_lig_kin_fungi"/>
</dbReference>
<dbReference type="PANTHER" id="PTHR32004">
    <property type="entry name" value="TRNA LIGASE"/>
    <property type="match status" value="1"/>
</dbReference>
<sequence length="854" mass="98630">MQTPLEQWKSFADQYPKSVKVKELSFKSSYSEHQLVFFKVVDESLFAYNRAPFNFRGGFFDAETGQVAFSPLLKMFNVGEKVKDVENGRVCVPKLETLESAIDNIEDDDVYLSFKLNGAFGGMSAFYCKPNADGKYDKNSLKDILFCSKSCVHGNQNNGWYKHAEMVRYCFIKQFVEVNEKDLDEKTNELITFLNSGPKYSLIFELLDDVNDPHVSWSGFDEPTVVVIACREMSYPYKLMPLPDLNELTNKFGLKMTRYEKINKSYLNEKLNGIIKTGIVMGEHSEGVIVYANDSSFFFKWKVMKLNPNSKISEIKNHYGFRRHIREILRSLLAGSEAFGNKVCPLMNKFTREIILFFYSEQQKGNSLVLKGFGKCSSNLPLLDYFFEWLENKIISLFGREFYLNATVETFLNTELPEKHVFVMIGAQGSSKSTLARAIADTLKEFRIEHVISDKVPNKNFYIKNPFESKVISHLNESETEIVICDKMNINSRARKLLFNHLSYFEHAKVHIIDCSTKDSNVLIRRVENRGNFNSTMTPQTVSHYDQVIKSSVKANEPFNKKEFKAFSVSIVPPEIELGKRFDAIFDNLKEKSKIYYNFITKSETKWSKYFEKINLYNFPAKVISIDYAVSFQEVLTKESGIQYYKYYGIILQHEFLVKKFLFESLPTPALSILQQFDQKGLLTPREDSTKLKCYHITLSHSNNCDSAYLMLSDLFHEFSKFEVLFNIKAIYYDNYSVALHVKLVDLHLQDSSSSQVFFDKHSINDKYELLTIIDKECPYMHVSLAVDPQFSPVYCRDLLYYLLNPKDEANFIDVFKVPAADCCYTPSMQNATYLPLENEISMTGTFQGVGINK</sequence>
<dbReference type="InterPro" id="IPR019039">
    <property type="entry name" value="T4-Rnl1-like_N"/>
</dbReference>
<name>A0A4P9YRU9_ROZAC</name>
<dbReference type="InterPro" id="IPR027417">
    <property type="entry name" value="P-loop_NTPase"/>
</dbReference>
<protein>
    <submittedName>
        <fullName evidence="3">Uncharacterized protein</fullName>
    </submittedName>
</protein>
<accession>A0A4P9YRU9</accession>
<organism evidence="3 4">
    <name type="scientific">Rozella allomycis (strain CSF55)</name>
    <dbReference type="NCBI Taxonomy" id="988480"/>
    <lineage>
        <taxon>Eukaryota</taxon>
        <taxon>Fungi</taxon>
        <taxon>Fungi incertae sedis</taxon>
        <taxon>Cryptomycota</taxon>
        <taxon>Cryptomycota incertae sedis</taxon>
        <taxon>Rozella</taxon>
    </lineage>
</organism>
<dbReference type="GO" id="GO:0006388">
    <property type="term" value="P:tRNA splicing, via endonucleolytic cleavage and ligation"/>
    <property type="evidence" value="ECO:0007669"/>
    <property type="project" value="InterPro"/>
</dbReference>
<dbReference type="PANTHER" id="PTHR32004:SF1">
    <property type="entry name" value="TRNA LIGASE"/>
    <property type="match status" value="1"/>
</dbReference>
<feature type="domain" description="tRNA ligase kinase" evidence="1">
    <location>
        <begin position="421"/>
        <end position="561"/>
    </location>
</feature>
<dbReference type="GO" id="GO:0003972">
    <property type="term" value="F:RNA ligase (ATP) activity"/>
    <property type="evidence" value="ECO:0007669"/>
    <property type="project" value="InterPro"/>
</dbReference>
<dbReference type="AlphaFoldDB" id="A0A4P9YRU9"/>
<dbReference type="Gene3D" id="3.40.50.300">
    <property type="entry name" value="P-loop containing nucleotide triphosphate hydrolases"/>
    <property type="match status" value="1"/>
</dbReference>
<dbReference type="GO" id="GO:0005524">
    <property type="term" value="F:ATP binding"/>
    <property type="evidence" value="ECO:0007669"/>
    <property type="project" value="InterPro"/>
</dbReference>
<gene>
    <name evidence="3" type="ORF">ROZALSC1DRAFT_20523</name>
</gene>
<feature type="domain" description="T4 RNA ligase 1-like N-terminal" evidence="2">
    <location>
        <begin position="55"/>
        <end position="303"/>
    </location>
</feature>
<dbReference type="Pfam" id="PF08303">
    <property type="entry name" value="tRNA_lig_kinase"/>
    <property type="match status" value="1"/>
</dbReference>
<reference evidence="4" key="1">
    <citation type="journal article" date="2018" name="Nat. Microbiol.">
        <title>Leveraging single-cell genomics to expand the fungal tree of life.</title>
        <authorList>
            <person name="Ahrendt S.R."/>
            <person name="Quandt C.A."/>
            <person name="Ciobanu D."/>
            <person name="Clum A."/>
            <person name="Salamov A."/>
            <person name="Andreopoulos B."/>
            <person name="Cheng J.F."/>
            <person name="Woyke T."/>
            <person name="Pelin A."/>
            <person name="Henrissat B."/>
            <person name="Reynolds N.K."/>
            <person name="Benny G.L."/>
            <person name="Smith M.E."/>
            <person name="James T.Y."/>
            <person name="Grigoriev I.V."/>
        </authorList>
    </citation>
    <scope>NUCLEOTIDE SEQUENCE [LARGE SCALE GENOMIC DNA]</scope>
    <source>
        <strain evidence="4">CSF55</strain>
    </source>
</reference>
<evidence type="ECO:0000259" key="1">
    <source>
        <dbReference type="Pfam" id="PF08303"/>
    </source>
</evidence>
<dbReference type="Proteomes" id="UP000281549">
    <property type="component" value="Unassembled WGS sequence"/>
</dbReference>
<dbReference type="EMBL" id="ML004955">
    <property type="protein sequence ID" value="RKP21440.1"/>
    <property type="molecule type" value="Genomic_DNA"/>
</dbReference>
<evidence type="ECO:0000313" key="4">
    <source>
        <dbReference type="Proteomes" id="UP000281549"/>
    </source>
</evidence>
<dbReference type="Pfam" id="PF09511">
    <property type="entry name" value="RNA_lig_T4_1"/>
    <property type="match status" value="1"/>
</dbReference>
<dbReference type="SUPFAM" id="SSF52540">
    <property type="entry name" value="P-loop containing nucleoside triphosphate hydrolases"/>
    <property type="match status" value="1"/>
</dbReference>
<dbReference type="GO" id="GO:0005634">
    <property type="term" value="C:nucleus"/>
    <property type="evidence" value="ECO:0007669"/>
    <property type="project" value="TreeGrafter"/>
</dbReference>
<evidence type="ECO:0000259" key="2">
    <source>
        <dbReference type="Pfam" id="PF09511"/>
    </source>
</evidence>